<dbReference type="Proteomes" id="UP000077667">
    <property type="component" value="Chromosome"/>
</dbReference>
<dbReference type="STRING" id="1176587.A8C56_17075"/>
<evidence type="ECO:0000313" key="2">
    <source>
        <dbReference type="Proteomes" id="UP000077667"/>
    </source>
</evidence>
<accession>A0A1A9I722</accession>
<gene>
    <name evidence="1" type="ORF">A8C56_17075</name>
</gene>
<proteinExistence type="predicted"/>
<dbReference type="EMBL" id="CP015772">
    <property type="protein sequence ID" value="ANH82452.1"/>
    <property type="molecule type" value="Genomic_DNA"/>
</dbReference>
<dbReference type="OrthoDB" id="1007667at2"/>
<evidence type="ECO:0000313" key="1">
    <source>
        <dbReference type="EMBL" id="ANH82452.1"/>
    </source>
</evidence>
<dbReference type="AlphaFoldDB" id="A0A1A9I722"/>
<organism evidence="1 2">
    <name type="scientific">Niabella ginsenosidivorans</name>
    <dbReference type="NCBI Taxonomy" id="1176587"/>
    <lineage>
        <taxon>Bacteria</taxon>
        <taxon>Pseudomonadati</taxon>
        <taxon>Bacteroidota</taxon>
        <taxon>Chitinophagia</taxon>
        <taxon>Chitinophagales</taxon>
        <taxon>Chitinophagaceae</taxon>
        <taxon>Niabella</taxon>
    </lineage>
</organism>
<reference evidence="1 2" key="1">
    <citation type="submission" date="2016-05" db="EMBL/GenBank/DDBJ databases">
        <title>Niabella ginsenosidivorans BS26 whole genome sequencing.</title>
        <authorList>
            <person name="Im W.T."/>
            <person name="Siddiqi M.Z."/>
        </authorList>
    </citation>
    <scope>NUCLEOTIDE SEQUENCE [LARGE SCALE GENOMIC DNA]</scope>
    <source>
        <strain evidence="1 2">BS26</strain>
    </source>
</reference>
<keyword evidence="2" id="KW-1185">Reference proteome</keyword>
<sequence>MKNNSKDIPHYSLKNFRKIHQQEKVASSFGYNNLNIENRVKGFEVDSSEGLIRSVGPLKSEFCRISITVTGLLDMQIGLTNNVLLFLTLRMFRQ</sequence>
<protein>
    <submittedName>
        <fullName evidence="1">Uncharacterized protein</fullName>
    </submittedName>
</protein>
<dbReference type="RefSeq" id="WP_067758697.1">
    <property type="nucleotide sequence ID" value="NZ_CP015772.1"/>
</dbReference>
<dbReference type="KEGG" id="nia:A8C56_17075"/>
<name>A0A1A9I722_9BACT</name>